<dbReference type="GO" id="GO:0016758">
    <property type="term" value="F:hexosyltransferase activity"/>
    <property type="evidence" value="ECO:0007669"/>
    <property type="project" value="UniProtKB-ARBA"/>
</dbReference>
<evidence type="ECO:0000256" key="1">
    <source>
        <dbReference type="ARBA" id="ARBA00022676"/>
    </source>
</evidence>
<sequence length="320" mass="36422">MKYSVIVPIYNTFDYAKTIVDWFLLELAMRPEKDIELVLVDDGSKNGPSYHIESSAIRLIRKENGGVSSARNFGIEHAKGDYILFLDSDDSYESGIFTYLDEVFASDSRLNSILLSFRKLRDGAVDQVLNAEQNVTGREALSQFLTKNIRLHICGLVVSRSCLNEHNLRFDEALHFSEDVLFIIEYLAIAQHCFISSVSLYNHIMRSGSAINSPLTDKDTTHIDAFERISSLAKNNAVEEDVNFFISTCYINLIKFLVKNKTADEAVFNKIINNSHFLFNKMSPTLSKYTVIVYATRLLFKIDGLCNYRVLRKLSFMGQV</sequence>
<dbReference type="EMBL" id="JACFYF010000011">
    <property type="protein sequence ID" value="MBA5763774.1"/>
    <property type="molecule type" value="Genomic_DNA"/>
</dbReference>
<evidence type="ECO:0000313" key="4">
    <source>
        <dbReference type="EMBL" id="MBA5763774.1"/>
    </source>
</evidence>
<organism evidence="4 5">
    <name type="scientific">Vibrio marinisediminis</name>
    <dbReference type="NCBI Taxonomy" id="2758441"/>
    <lineage>
        <taxon>Bacteria</taxon>
        <taxon>Pseudomonadati</taxon>
        <taxon>Pseudomonadota</taxon>
        <taxon>Gammaproteobacteria</taxon>
        <taxon>Vibrionales</taxon>
        <taxon>Vibrionaceae</taxon>
        <taxon>Vibrio</taxon>
    </lineage>
</organism>
<reference evidence="4 5" key="1">
    <citation type="submission" date="2020-07" db="EMBL/GenBank/DDBJ databases">
        <title>Vibrio marinisediminis sp. nov., isolated from marine sediment.</title>
        <authorList>
            <person name="Ji X."/>
        </authorList>
    </citation>
    <scope>NUCLEOTIDE SEQUENCE [LARGE SCALE GENOMIC DNA]</scope>
    <source>
        <strain evidence="4 5">404</strain>
    </source>
</reference>
<dbReference type="AlphaFoldDB" id="A0A7W2FTA3"/>
<comment type="caution">
    <text evidence="4">The sequence shown here is derived from an EMBL/GenBank/DDBJ whole genome shotgun (WGS) entry which is preliminary data.</text>
</comment>
<evidence type="ECO:0000256" key="2">
    <source>
        <dbReference type="ARBA" id="ARBA00022679"/>
    </source>
</evidence>
<dbReference type="SUPFAM" id="SSF53448">
    <property type="entry name" value="Nucleotide-diphospho-sugar transferases"/>
    <property type="match status" value="1"/>
</dbReference>
<dbReference type="RefSeq" id="WP_182109784.1">
    <property type="nucleotide sequence ID" value="NZ_JACFYF010000011.1"/>
</dbReference>
<name>A0A7W2FTA3_9VIBR</name>
<dbReference type="Proteomes" id="UP000571701">
    <property type="component" value="Unassembled WGS sequence"/>
</dbReference>
<keyword evidence="1" id="KW-0328">Glycosyltransferase</keyword>
<dbReference type="Gene3D" id="3.90.550.10">
    <property type="entry name" value="Spore Coat Polysaccharide Biosynthesis Protein SpsA, Chain A"/>
    <property type="match status" value="1"/>
</dbReference>
<protein>
    <submittedName>
        <fullName evidence="4">Glycosyltransferase</fullName>
    </submittedName>
</protein>
<evidence type="ECO:0000259" key="3">
    <source>
        <dbReference type="Pfam" id="PF00535"/>
    </source>
</evidence>
<keyword evidence="2 4" id="KW-0808">Transferase</keyword>
<evidence type="ECO:0000313" key="5">
    <source>
        <dbReference type="Proteomes" id="UP000571701"/>
    </source>
</evidence>
<dbReference type="Pfam" id="PF00535">
    <property type="entry name" value="Glycos_transf_2"/>
    <property type="match status" value="1"/>
</dbReference>
<gene>
    <name evidence="4" type="ORF">H2O73_15525</name>
</gene>
<keyword evidence="5" id="KW-1185">Reference proteome</keyword>
<dbReference type="CDD" id="cd00761">
    <property type="entry name" value="Glyco_tranf_GTA_type"/>
    <property type="match status" value="1"/>
</dbReference>
<dbReference type="InterPro" id="IPR001173">
    <property type="entry name" value="Glyco_trans_2-like"/>
</dbReference>
<dbReference type="InterPro" id="IPR029044">
    <property type="entry name" value="Nucleotide-diphossugar_trans"/>
</dbReference>
<feature type="domain" description="Glycosyltransferase 2-like" evidence="3">
    <location>
        <begin position="4"/>
        <end position="94"/>
    </location>
</feature>
<dbReference type="PANTHER" id="PTHR22916:SF51">
    <property type="entry name" value="GLYCOSYLTRANSFERASE EPSH-RELATED"/>
    <property type="match status" value="1"/>
</dbReference>
<dbReference type="PANTHER" id="PTHR22916">
    <property type="entry name" value="GLYCOSYLTRANSFERASE"/>
    <property type="match status" value="1"/>
</dbReference>
<accession>A0A7W2FTA3</accession>
<proteinExistence type="predicted"/>